<reference evidence="4 5" key="1">
    <citation type="submission" date="2021-05" db="EMBL/GenBank/DDBJ databases">
        <title>A novel Methanospirillum isolate from a pyrite-forming mixed culture.</title>
        <authorList>
            <person name="Bunk B."/>
            <person name="Sproer C."/>
            <person name="Spring S."/>
            <person name="Pester M."/>
        </authorList>
    </citation>
    <scope>NUCLEOTIDE SEQUENCE [LARGE SCALE GENOMIC DNA]</scope>
    <source>
        <strain evidence="4 5">J.3.6.1-F.2.7.3</strain>
    </source>
</reference>
<evidence type="ECO:0000256" key="2">
    <source>
        <dbReference type="RuleBase" id="RU004168"/>
    </source>
</evidence>
<dbReference type="Gene3D" id="3.30.70.100">
    <property type="match status" value="1"/>
</dbReference>
<proteinExistence type="inferred from homology"/>
<dbReference type="EC" id="3.6.1.7" evidence="1"/>
<dbReference type="PROSITE" id="PS51160">
    <property type="entry name" value="ACYLPHOSPHATASE_3"/>
    <property type="match status" value="1"/>
</dbReference>
<protein>
    <recommendedName>
        <fullName evidence="1">acylphosphatase</fullName>
        <ecNumber evidence="1">3.6.1.7</ecNumber>
    </recommendedName>
</protein>
<dbReference type="InterPro" id="IPR036046">
    <property type="entry name" value="Acylphosphatase-like_dom_sf"/>
</dbReference>
<keyword evidence="1 4" id="KW-0378">Hydrolase</keyword>
<sequence>MPTIKNKIIINGLKVHDVGYRVFLLNRALTSGLTGFSAFNHTTPDKVQQIEIGIEGDADAIEEFVTGLHDNIPVHAIVDNISIEPYSKRVISILDYMHLAQVEQLDKGIPAILSIQSSQEKMLEKQDQMLDKQDQMLDKQDQMLVKQDQMLVKQDQMLVKQDQMLVKQDQMLEIQKQMVDTQKQTNKEIQTLRYDLKTEMNERFNKIEDELKQVKDALHKHGIMA</sequence>
<dbReference type="Proteomes" id="UP000680656">
    <property type="component" value="Chromosome"/>
</dbReference>
<dbReference type="AlphaFoldDB" id="A0A8E7AWV5"/>
<comment type="catalytic activity">
    <reaction evidence="1">
        <text>an acyl phosphate + H2O = a carboxylate + phosphate + H(+)</text>
        <dbReference type="Rhea" id="RHEA:14965"/>
        <dbReference type="ChEBI" id="CHEBI:15377"/>
        <dbReference type="ChEBI" id="CHEBI:15378"/>
        <dbReference type="ChEBI" id="CHEBI:29067"/>
        <dbReference type="ChEBI" id="CHEBI:43474"/>
        <dbReference type="ChEBI" id="CHEBI:59918"/>
        <dbReference type="EC" id="3.6.1.7"/>
    </reaction>
</comment>
<feature type="domain" description="Acylphosphatase-like" evidence="3">
    <location>
        <begin position="5"/>
        <end position="103"/>
    </location>
</feature>
<dbReference type="GeneID" id="65095726"/>
<evidence type="ECO:0000259" key="3">
    <source>
        <dbReference type="PROSITE" id="PS51160"/>
    </source>
</evidence>
<gene>
    <name evidence="4" type="ORF">KHC33_01040</name>
</gene>
<comment type="similarity">
    <text evidence="2">Belongs to the acylphosphatase family.</text>
</comment>
<evidence type="ECO:0000313" key="4">
    <source>
        <dbReference type="EMBL" id="QVV89152.1"/>
    </source>
</evidence>
<dbReference type="GO" id="GO:0003998">
    <property type="term" value="F:acylphosphatase activity"/>
    <property type="evidence" value="ECO:0007669"/>
    <property type="project" value="UniProtKB-EC"/>
</dbReference>
<dbReference type="RefSeq" id="WP_214419952.1">
    <property type="nucleotide sequence ID" value="NZ_CP075546.1"/>
</dbReference>
<accession>A0A8E7AWV5</accession>
<dbReference type="KEGG" id="mrtj:KHC33_01040"/>
<dbReference type="SUPFAM" id="SSF54975">
    <property type="entry name" value="Acylphosphatase/BLUF domain-like"/>
    <property type="match status" value="1"/>
</dbReference>
<dbReference type="Pfam" id="PF00708">
    <property type="entry name" value="Acylphosphatase"/>
    <property type="match status" value="1"/>
</dbReference>
<dbReference type="InterPro" id="IPR001792">
    <property type="entry name" value="Acylphosphatase-like_dom"/>
</dbReference>
<evidence type="ECO:0000256" key="1">
    <source>
        <dbReference type="PROSITE-ProRule" id="PRU00520"/>
    </source>
</evidence>
<feature type="active site" evidence="1">
    <location>
        <position position="40"/>
    </location>
</feature>
<name>A0A8E7AWV5_9EURY</name>
<organism evidence="4 5">
    <name type="scientific">Methanospirillum purgamenti</name>
    <dbReference type="NCBI Taxonomy" id="2834276"/>
    <lineage>
        <taxon>Archaea</taxon>
        <taxon>Methanobacteriati</taxon>
        <taxon>Methanobacteriota</taxon>
        <taxon>Stenosarchaea group</taxon>
        <taxon>Methanomicrobia</taxon>
        <taxon>Methanomicrobiales</taxon>
        <taxon>Methanospirillaceae</taxon>
        <taxon>Methanospirillum</taxon>
    </lineage>
</organism>
<feature type="active site" evidence="1">
    <location>
        <position position="21"/>
    </location>
</feature>
<dbReference type="EMBL" id="CP075546">
    <property type="protein sequence ID" value="QVV89152.1"/>
    <property type="molecule type" value="Genomic_DNA"/>
</dbReference>
<keyword evidence="5" id="KW-1185">Reference proteome</keyword>
<evidence type="ECO:0000313" key="5">
    <source>
        <dbReference type="Proteomes" id="UP000680656"/>
    </source>
</evidence>